<name>A0A7X2XMI0_STREE</name>
<gene>
    <name evidence="2" type="ORF">GM545_14590</name>
</gene>
<feature type="non-terminal residue" evidence="2">
    <location>
        <position position="71"/>
    </location>
</feature>
<keyword evidence="1" id="KW-0732">Signal</keyword>
<accession>A0A7X2XMI0</accession>
<evidence type="ECO:0000313" key="2">
    <source>
        <dbReference type="EMBL" id="MTV44754.1"/>
    </source>
</evidence>
<evidence type="ECO:0000313" key="3">
    <source>
        <dbReference type="Proteomes" id="UP000467349"/>
    </source>
</evidence>
<proteinExistence type="predicted"/>
<evidence type="ECO:0000256" key="1">
    <source>
        <dbReference type="SAM" id="SignalP"/>
    </source>
</evidence>
<protein>
    <submittedName>
        <fullName evidence="2">Type IX secretion system membrane protein PorP/SprF</fullName>
    </submittedName>
</protein>
<sequence length="71" mass="8041">MKNITQLALGILFLLICSVEIAHAQIEPQYNLYRLNPQVYNPMTAGSRGDTSEVFVMYRQQWLGIQGAPQT</sequence>
<dbReference type="RefSeq" id="WP_155474459.1">
    <property type="nucleotide sequence ID" value="NZ_WNHU01000795.1"/>
</dbReference>
<comment type="caution">
    <text evidence="2">The sequence shown here is derived from an EMBL/GenBank/DDBJ whole genome shotgun (WGS) entry which is preliminary data.</text>
</comment>
<reference evidence="2 3" key="1">
    <citation type="submission" date="2019-11" db="EMBL/GenBank/DDBJ databases">
        <title>Growth characteristics of pneumococcus vary with the chemical composition of the capsule and with environmental conditions.</title>
        <authorList>
            <person name="Tothpal A."/>
            <person name="Desobry K."/>
            <person name="Joshi S."/>
            <person name="Wyllie A.L."/>
            <person name="Weinberger D.M."/>
        </authorList>
    </citation>
    <scope>NUCLEOTIDE SEQUENCE [LARGE SCALE GENOMIC DNA]</scope>
    <source>
        <strain evidence="3">pnumococcus09N</strain>
    </source>
</reference>
<feature type="chain" id="PRO_5030796463" evidence="1">
    <location>
        <begin position="25"/>
        <end position="71"/>
    </location>
</feature>
<organism evidence="2 3">
    <name type="scientific">Streptococcus pneumoniae</name>
    <dbReference type="NCBI Taxonomy" id="1313"/>
    <lineage>
        <taxon>Bacteria</taxon>
        <taxon>Bacillati</taxon>
        <taxon>Bacillota</taxon>
        <taxon>Bacilli</taxon>
        <taxon>Lactobacillales</taxon>
        <taxon>Streptococcaceae</taxon>
        <taxon>Streptococcus</taxon>
    </lineage>
</organism>
<dbReference type="Pfam" id="PF11751">
    <property type="entry name" value="PorP_SprF"/>
    <property type="match status" value="1"/>
</dbReference>
<feature type="signal peptide" evidence="1">
    <location>
        <begin position="1"/>
        <end position="24"/>
    </location>
</feature>
<dbReference type="InterPro" id="IPR019861">
    <property type="entry name" value="PorP/SprF_Bacteroidetes"/>
</dbReference>
<dbReference type="Proteomes" id="UP000467349">
    <property type="component" value="Unassembled WGS sequence"/>
</dbReference>
<dbReference type="EMBL" id="WNHU01000795">
    <property type="protein sequence ID" value="MTV44754.1"/>
    <property type="molecule type" value="Genomic_DNA"/>
</dbReference>
<dbReference type="AlphaFoldDB" id="A0A7X2XMI0"/>